<dbReference type="EMBL" id="JYFE01000017">
    <property type="protein sequence ID" value="KIT17550.1"/>
    <property type="molecule type" value="Genomic_DNA"/>
</dbReference>
<dbReference type="RefSeq" id="WP_043917646.1">
    <property type="nucleotide sequence ID" value="NZ_FZPF01000002.1"/>
</dbReference>
<dbReference type="AlphaFoldDB" id="A0A0D1EPG0"/>
<dbReference type="InterPro" id="IPR013830">
    <property type="entry name" value="SGNH_hydro"/>
</dbReference>
<evidence type="ECO:0000313" key="2">
    <source>
        <dbReference type="EMBL" id="KIT17550.1"/>
    </source>
</evidence>
<name>A0A0D1EPG0_9RHOB</name>
<dbReference type="PATRIC" id="fig|935700.4.peg.779"/>
<dbReference type="Proteomes" id="UP000032232">
    <property type="component" value="Unassembled WGS sequence"/>
</dbReference>
<dbReference type="InterPro" id="IPR036514">
    <property type="entry name" value="SGNH_hydro_sf"/>
</dbReference>
<evidence type="ECO:0000259" key="1">
    <source>
        <dbReference type="Pfam" id="PF13472"/>
    </source>
</evidence>
<organism evidence="2 3">
    <name type="scientific">Jannaschia aquimarina</name>
    <dbReference type="NCBI Taxonomy" id="935700"/>
    <lineage>
        <taxon>Bacteria</taxon>
        <taxon>Pseudomonadati</taxon>
        <taxon>Pseudomonadota</taxon>
        <taxon>Alphaproteobacteria</taxon>
        <taxon>Rhodobacterales</taxon>
        <taxon>Roseobacteraceae</taxon>
        <taxon>Jannaschia</taxon>
    </lineage>
</organism>
<keyword evidence="3" id="KW-1185">Reference proteome</keyword>
<dbReference type="CDD" id="cd01839">
    <property type="entry name" value="SGNH_arylesterase_like"/>
    <property type="match status" value="1"/>
</dbReference>
<keyword evidence="2" id="KW-0378">Hydrolase</keyword>
<dbReference type="STRING" id="935700.jaqu_07390"/>
<dbReference type="OrthoDB" id="164654at2"/>
<feature type="domain" description="SGNH hydrolase-type esterase" evidence="1">
    <location>
        <begin position="4"/>
        <end position="195"/>
    </location>
</feature>
<evidence type="ECO:0000313" key="3">
    <source>
        <dbReference type="Proteomes" id="UP000032232"/>
    </source>
</evidence>
<dbReference type="Gene3D" id="3.40.50.1110">
    <property type="entry name" value="SGNH hydrolase"/>
    <property type="match status" value="1"/>
</dbReference>
<accession>A0A0D1EPG0</accession>
<reference evidence="2 3" key="1">
    <citation type="submission" date="2015-02" db="EMBL/GenBank/DDBJ databases">
        <title>Genome Sequence of Jannaschia aquimarina DSM28248, a member of the Roseobacter clade.</title>
        <authorList>
            <person name="Voget S."/>
            <person name="Daniel R."/>
        </authorList>
    </citation>
    <scope>NUCLEOTIDE SEQUENCE [LARGE SCALE GENOMIC DNA]</scope>
    <source>
        <strain evidence="2 3">GSW-M26</strain>
    </source>
</reference>
<sequence>MILVFGDSNSHGTPAIRRRGDVARFPEGTPWPDVMADLLGGRVIVEGQPGRTTVHDDPVEGAHKNGLTVLPALLESHRPVEMVLIMLGTNDCKARFGLRGWDIAAGIGRLAEVILASNAGPAGAPPDVMLIAPVPIEEAGVLAEMYQGGPARSRAIAPALRAEAKRLGCGFLDAGRHASVDPVDGIHLTAEAHAALGRAAAEAVRNRRG</sequence>
<dbReference type="SUPFAM" id="SSF52266">
    <property type="entry name" value="SGNH hydrolase"/>
    <property type="match status" value="1"/>
</dbReference>
<gene>
    <name evidence="2" type="ORF">jaqu_07390</name>
</gene>
<comment type="caution">
    <text evidence="2">The sequence shown here is derived from an EMBL/GenBank/DDBJ whole genome shotgun (WGS) entry which is preliminary data.</text>
</comment>
<protein>
    <submittedName>
        <fullName evidence="2">GDSL-like Lipase/Acylhydrolase</fullName>
    </submittedName>
</protein>
<dbReference type="Pfam" id="PF13472">
    <property type="entry name" value="Lipase_GDSL_2"/>
    <property type="match status" value="1"/>
</dbReference>
<dbReference type="GO" id="GO:0016788">
    <property type="term" value="F:hydrolase activity, acting on ester bonds"/>
    <property type="evidence" value="ECO:0007669"/>
    <property type="project" value="UniProtKB-ARBA"/>
</dbReference>
<proteinExistence type="predicted"/>